<accession>A0A0F9M7P1</accession>
<organism evidence="1">
    <name type="scientific">marine sediment metagenome</name>
    <dbReference type="NCBI Taxonomy" id="412755"/>
    <lineage>
        <taxon>unclassified sequences</taxon>
        <taxon>metagenomes</taxon>
        <taxon>ecological metagenomes</taxon>
    </lineage>
</organism>
<reference evidence="1" key="1">
    <citation type="journal article" date="2015" name="Nature">
        <title>Complex archaea that bridge the gap between prokaryotes and eukaryotes.</title>
        <authorList>
            <person name="Spang A."/>
            <person name="Saw J.H."/>
            <person name="Jorgensen S.L."/>
            <person name="Zaremba-Niedzwiedzka K."/>
            <person name="Martijn J."/>
            <person name="Lind A.E."/>
            <person name="van Eijk R."/>
            <person name="Schleper C."/>
            <person name="Guy L."/>
            <person name="Ettema T.J."/>
        </authorList>
    </citation>
    <scope>NUCLEOTIDE SEQUENCE</scope>
</reference>
<protein>
    <submittedName>
        <fullName evidence="1">Uncharacterized protein</fullName>
    </submittedName>
</protein>
<proteinExistence type="predicted"/>
<gene>
    <name evidence="1" type="ORF">LCGC14_1493310</name>
</gene>
<evidence type="ECO:0000313" key="1">
    <source>
        <dbReference type="EMBL" id="KKM65227.1"/>
    </source>
</evidence>
<comment type="caution">
    <text evidence="1">The sequence shown here is derived from an EMBL/GenBank/DDBJ whole genome shotgun (WGS) entry which is preliminary data.</text>
</comment>
<dbReference type="AlphaFoldDB" id="A0A0F9M7P1"/>
<name>A0A0F9M7P1_9ZZZZ</name>
<dbReference type="EMBL" id="LAZR01010759">
    <property type="protein sequence ID" value="KKM65227.1"/>
    <property type="molecule type" value="Genomic_DNA"/>
</dbReference>
<sequence length="48" mass="5883">MIIIVMRGEVHDPQKSERKVCEFDTPQAAEDYKRRRDTWEYVHRIVIH</sequence>